<evidence type="ECO:0000313" key="2">
    <source>
        <dbReference type="Proteomes" id="UP000248329"/>
    </source>
</evidence>
<dbReference type="EMBL" id="PQXF01000125">
    <property type="protein sequence ID" value="PXF55659.1"/>
    <property type="molecule type" value="Genomic_DNA"/>
</dbReference>
<gene>
    <name evidence="1" type="ORF">C4B59_17390</name>
</gene>
<sequence length="154" mass="16491">MNMNRSYLRVAIIAIVVMIGTIPAAYAAVATPFVISGVVFYENGSECNDSTVSIANLNTSSTWVAETNESSNYYQVVRDSDNVSVNDVLQFNVTSPDESQSSVTEHVVTQNELDTGGFVYNITLAELADTIPPTIHSVALDPTDVAPNGLINVT</sequence>
<accession>A0AC61KXR3</accession>
<dbReference type="Proteomes" id="UP000248329">
    <property type="component" value="Unassembled WGS sequence"/>
</dbReference>
<comment type="caution">
    <text evidence="1">The sequence shown here is derived from an EMBL/GenBank/DDBJ whole genome shotgun (WGS) entry which is preliminary data.</text>
</comment>
<reference evidence="1" key="1">
    <citation type="submission" date="2018-01" db="EMBL/GenBank/DDBJ databases">
        <authorList>
            <person name="Krukenberg V."/>
        </authorList>
    </citation>
    <scope>NUCLEOTIDE SEQUENCE</scope>
    <source>
        <strain evidence="1">E20ANME2</strain>
    </source>
</reference>
<name>A0AC61KXR3_9EURY</name>
<feature type="non-terminal residue" evidence="1">
    <location>
        <position position="154"/>
    </location>
</feature>
<organism evidence="1 2">
    <name type="scientific">Candidatus Methanogaster sp</name>
    <dbReference type="NCBI Taxonomy" id="3386292"/>
    <lineage>
        <taxon>Archaea</taxon>
        <taxon>Methanobacteriati</taxon>
        <taxon>Methanobacteriota</taxon>
        <taxon>Stenosarchaea group</taxon>
        <taxon>Methanomicrobia</taxon>
        <taxon>Methanosarcinales</taxon>
        <taxon>ANME-2 cluster</taxon>
        <taxon>Candidatus Methanogasteraceae</taxon>
        <taxon>Candidatus Methanogaster</taxon>
    </lineage>
</organism>
<protein>
    <submittedName>
        <fullName evidence="1">Uncharacterized protein</fullName>
    </submittedName>
</protein>
<evidence type="ECO:0000313" key="1">
    <source>
        <dbReference type="EMBL" id="PXF55659.1"/>
    </source>
</evidence>
<proteinExistence type="predicted"/>